<evidence type="ECO:0000256" key="1">
    <source>
        <dbReference type="SAM" id="Coils"/>
    </source>
</evidence>
<organism evidence="2 6">
    <name type="scientific">Candidatus Methanofastidiosum methylothiophilum</name>
    <dbReference type="NCBI Taxonomy" id="1705564"/>
    <lineage>
        <taxon>Archaea</taxon>
        <taxon>Methanobacteriati</taxon>
        <taxon>Methanobacteriota</taxon>
        <taxon>Stenosarchaea group</taxon>
        <taxon>Candidatus Methanofastidiosia</taxon>
        <taxon>Candidatus Methanofastidiosales</taxon>
        <taxon>Candidatus Methanofastidiosaceae</taxon>
        <taxon>Candidatus Methanofastidiosum</taxon>
    </lineage>
</organism>
<dbReference type="EMBL" id="LNGE01000009">
    <property type="protein sequence ID" value="KYC45845.1"/>
    <property type="molecule type" value="Genomic_DNA"/>
</dbReference>
<dbReference type="Gene3D" id="1.20.58.220">
    <property type="entry name" value="Phosphate transport system protein phou homolog 2, domain 2"/>
    <property type="match status" value="1"/>
</dbReference>
<dbReference type="Proteomes" id="UP000092401">
    <property type="component" value="Unassembled WGS sequence"/>
</dbReference>
<gene>
    <name evidence="2" type="ORF">APG10_00461</name>
    <name evidence="3" type="ORF">APG11_00368</name>
    <name evidence="4" type="ORF">APG12_00582</name>
</gene>
<accession>A0A150J0K3</accession>
<feature type="coiled-coil region" evidence="1">
    <location>
        <begin position="25"/>
        <end position="77"/>
    </location>
</feature>
<comment type="caution">
    <text evidence="2">The sequence shown here is derived from an EMBL/GenBank/DDBJ whole genome shotgun (WGS) entry which is preliminary data.</text>
</comment>
<evidence type="ECO:0000313" key="2">
    <source>
        <dbReference type="EMBL" id="KYC45845.1"/>
    </source>
</evidence>
<accession>A0A150IM29</accession>
<dbReference type="EMBL" id="LNJC01000008">
    <property type="protein sequence ID" value="KYC50780.1"/>
    <property type="molecule type" value="Genomic_DNA"/>
</dbReference>
<dbReference type="AlphaFoldDB" id="A0A150IM29"/>
<evidence type="ECO:0000313" key="3">
    <source>
        <dbReference type="EMBL" id="KYC48355.1"/>
    </source>
</evidence>
<accession>A0A150IU04</accession>
<evidence type="ECO:0000313" key="4">
    <source>
        <dbReference type="EMBL" id="KYC50780.1"/>
    </source>
</evidence>
<evidence type="ECO:0000313" key="5">
    <source>
        <dbReference type="Proteomes" id="UP000091929"/>
    </source>
</evidence>
<protein>
    <recommendedName>
        <fullName evidence="7">PhoU domain protein</fullName>
    </recommendedName>
</protein>
<dbReference type="Proteomes" id="UP000092403">
    <property type="component" value="Unassembled WGS sequence"/>
</dbReference>
<dbReference type="Proteomes" id="UP000091929">
    <property type="component" value="Unassembled WGS sequence"/>
</dbReference>
<keyword evidence="1" id="KW-0175">Coiled coil</keyword>
<name>A0A150IM29_9EURY</name>
<reference evidence="5 6" key="1">
    <citation type="journal article" date="2016" name="ISME J.">
        <title>Chasing the elusive Euryarchaeota class WSA2: genomes reveal a uniquely fastidious methyl-reducing methanogen.</title>
        <authorList>
            <person name="Nobu M.K."/>
            <person name="Narihiro T."/>
            <person name="Kuroda K."/>
            <person name="Mei R."/>
            <person name="Liu W.T."/>
        </authorList>
    </citation>
    <scope>NUCLEOTIDE SEQUENCE [LARGE SCALE GENOMIC DNA]</scope>
    <source>
        <strain evidence="2">B03fssc0709_Meth_Bin005</strain>
        <strain evidence="3">B15fssc0709_Meth_Bin003</strain>
        <strain evidence="4">BMIXfssc0709_Meth_Bin006</strain>
    </source>
</reference>
<dbReference type="EMBL" id="LNGF01000006">
    <property type="protein sequence ID" value="KYC48355.1"/>
    <property type="molecule type" value="Genomic_DNA"/>
</dbReference>
<proteinExistence type="predicted"/>
<evidence type="ECO:0000313" key="6">
    <source>
        <dbReference type="Proteomes" id="UP000092401"/>
    </source>
</evidence>
<sequence length="215" mass="24986">MVSFKLNLFNNDISKDYINDFHNQVKCVKDSVLTLEEAIKLLEKECIPEMEDKCKIVQELEKEGKIYQDKLKESIDKSQFLGPNETKYVEISTLIGDIGQKAKSISELLTNIKQEKLSKELIKDFVKLIETDESITRDIYLTMKKIEYMDDEKINRFSKKILKKKVEVEELSELILKKYDKQVEDSNLSSSFENIVGILKKIPGNAEDLILIINR</sequence>
<dbReference type="InterPro" id="IPR038078">
    <property type="entry name" value="PhoU-like_sf"/>
</dbReference>
<evidence type="ECO:0008006" key="7">
    <source>
        <dbReference type="Google" id="ProtNLM"/>
    </source>
</evidence>